<feature type="domain" description="23S rRNA (guanine(745)-N(1))-methyltransferase N-terminal" evidence="2">
    <location>
        <begin position="18"/>
        <end position="54"/>
    </location>
</feature>
<evidence type="ECO:0000259" key="1">
    <source>
        <dbReference type="Pfam" id="PF13649"/>
    </source>
</evidence>
<sequence length="291" mass="33098">MSKKIRSAARVHNVVSAFRCPLCASSMRVVDHTSLICSRNHTYDFAKQGYLNLMTHPINSQYNKELFEARHRVIMESNLYSDMYTIISNVLKDHFDALLPSIMITDLGCGEGSHMQRILEECHDPRITGVGLDISKEGILMAAKQYEDPIWLVGDLANSPLAGQSFHVILNILSPSNYKEFKRMLANDGLVIKVIPRSNYLIELREALFKDTEKESYKNDQITSLFKEHFEMLNMYNVSYTKVLTRAELLDLVQMSPLAWSAKSEDIEGFINRDSGEITIDLEILVGVNKS</sequence>
<dbReference type="EC" id="2.1.1.187" evidence="3"/>
<keyword evidence="3" id="KW-0808">Transferase</keyword>
<dbReference type="InterPro" id="IPR016718">
    <property type="entry name" value="rRNA_m1G-MeTrfase_A_prd"/>
</dbReference>
<name>A0ABS4RDJ9_9BACI</name>
<protein>
    <submittedName>
        <fullName evidence="3">23S rRNA (Guanine745-N1)-methyltransferase</fullName>
        <ecNumber evidence="3">2.1.1.187</ecNumber>
    </submittedName>
</protein>
<dbReference type="CDD" id="cd02440">
    <property type="entry name" value="AdoMet_MTases"/>
    <property type="match status" value="1"/>
</dbReference>
<dbReference type="GO" id="GO:0052911">
    <property type="term" value="F:23S rRNA (guanine(745)-N(1))-methyltransferase activity"/>
    <property type="evidence" value="ECO:0007669"/>
    <property type="project" value="UniProtKB-EC"/>
</dbReference>
<dbReference type="Gene3D" id="3.40.50.150">
    <property type="entry name" value="Vaccinia Virus protein VP39"/>
    <property type="match status" value="1"/>
</dbReference>
<dbReference type="Pfam" id="PF21302">
    <property type="entry name" value="Zn_ribbon_RlmA"/>
    <property type="match status" value="1"/>
</dbReference>
<dbReference type="InterPro" id="IPR041698">
    <property type="entry name" value="Methyltransf_25"/>
</dbReference>
<dbReference type="SUPFAM" id="SSF53335">
    <property type="entry name" value="S-adenosyl-L-methionine-dependent methyltransferases"/>
    <property type="match status" value="1"/>
</dbReference>
<dbReference type="Pfam" id="PF13649">
    <property type="entry name" value="Methyltransf_25"/>
    <property type="match status" value="1"/>
</dbReference>
<gene>
    <name evidence="3" type="ORF">J2Z40_001532</name>
</gene>
<keyword evidence="3" id="KW-0489">Methyltransferase</keyword>
<evidence type="ECO:0000259" key="2">
    <source>
        <dbReference type="Pfam" id="PF21302"/>
    </source>
</evidence>
<keyword evidence="4" id="KW-1185">Reference proteome</keyword>
<accession>A0ABS4RDJ9</accession>
<dbReference type="EMBL" id="JAGIKZ010000006">
    <property type="protein sequence ID" value="MBP2240972.1"/>
    <property type="molecule type" value="Genomic_DNA"/>
</dbReference>
<dbReference type="InterPro" id="IPR029063">
    <property type="entry name" value="SAM-dependent_MTases_sf"/>
</dbReference>
<dbReference type="RefSeq" id="WP_066400713.1">
    <property type="nucleotide sequence ID" value="NZ_JAGIKZ010000006.1"/>
</dbReference>
<reference evidence="3 4" key="1">
    <citation type="submission" date="2021-03" db="EMBL/GenBank/DDBJ databases">
        <title>Genomic Encyclopedia of Type Strains, Phase IV (KMG-IV): sequencing the most valuable type-strain genomes for metagenomic binning, comparative biology and taxonomic classification.</title>
        <authorList>
            <person name="Goeker M."/>
        </authorList>
    </citation>
    <scope>NUCLEOTIDE SEQUENCE [LARGE SCALE GENOMIC DNA]</scope>
    <source>
        <strain evidence="3 4">DSM 26675</strain>
    </source>
</reference>
<organism evidence="3 4">
    <name type="scientific">Cytobacillus eiseniae</name>
    <dbReference type="NCBI Taxonomy" id="762947"/>
    <lineage>
        <taxon>Bacteria</taxon>
        <taxon>Bacillati</taxon>
        <taxon>Bacillota</taxon>
        <taxon>Bacilli</taxon>
        <taxon>Bacillales</taxon>
        <taxon>Bacillaceae</taxon>
        <taxon>Cytobacillus</taxon>
    </lineage>
</organism>
<feature type="domain" description="Methyltransferase" evidence="1">
    <location>
        <begin position="104"/>
        <end position="186"/>
    </location>
</feature>
<dbReference type="PIRSF" id="PIRSF018249">
    <property type="entry name" value="MyrA_prd"/>
    <property type="match status" value="1"/>
</dbReference>
<dbReference type="InterPro" id="IPR048647">
    <property type="entry name" value="RlmA_N"/>
</dbReference>
<evidence type="ECO:0000313" key="3">
    <source>
        <dbReference type="EMBL" id="MBP2240972.1"/>
    </source>
</evidence>
<evidence type="ECO:0000313" key="4">
    <source>
        <dbReference type="Proteomes" id="UP001519293"/>
    </source>
</evidence>
<comment type="caution">
    <text evidence="3">The sequence shown here is derived from an EMBL/GenBank/DDBJ whole genome shotgun (WGS) entry which is preliminary data.</text>
</comment>
<dbReference type="Proteomes" id="UP001519293">
    <property type="component" value="Unassembled WGS sequence"/>
</dbReference>
<proteinExistence type="predicted"/>